<evidence type="ECO:0000313" key="3">
    <source>
        <dbReference type="Proteomes" id="UP000035909"/>
    </source>
</evidence>
<dbReference type="Gene3D" id="3.30.70.100">
    <property type="match status" value="1"/>
</dbReference>
<dbReference type="PATRIC" id="fig|320778.3.peg.1787"/>
<name>A0A0J1HGE5_9GAMM</name>
<dbReference type="OrthoDB" id="9812192at2"/>
<dbReference type="STRING" id="320778.ABT57_08240"/>
<dbReference type="PROSITE" id="PS51725">
    <property type="entry name" value="ABM"/>
    <property type="match status" value="1"/>
</dbReference>
<comment type="caution">
    <text evidence="2">The sequence shown here is derived from an EMBL/GenBank/DDBJ whole genome shotgun (WGS) entry which is preliminary data.</text>
</comment>
<dbReference type="SUPFAM" id="SSF54909">
    <property type="entry name" value="Dimeric alpha+beta barrel"/>
    <property type="match status" value="1"/>
</dbReference>
<gene>
    <name evidence="2" type="ORF">ABT57_08240</name>
</gene>
<dbReference type="GO" id="GO:0005829">
    <property type="term" value="C:cytosol"/>
    <property type="evidence" value="ECO:0007669"/>
    <property type="project" value="TreeGrafter"/>
</dbReference>
<accession>A0A0J1HGE5</accession>
<dbReference type="InterPro" id="IPR011008">
    <property type="entry name" value="Dimeric_a/b-barrel"/>
</dbReference>
<dbReference type="EMBL" id="LDOU01000006">
    <property type="protein sequence ID" value="KLV10680.1"/>
    <property type="molecule type" value="Genomic_DNA"/>
</dbReference>
<organism evidence="2 3">
    <name type="scientific">Photobacterium ganghwense</name>
    <dbReference type="NCBI Taxonomy" id="320778"/>
    <lineage>
        <taxon>Bacteria</taxon>
        <taxon>Pseudomonadati</taxon>
        <taxon>Pseudomonadota</taxon>
        <taxon>Gammaproteobacteria</taxon>
        <taxon>Vibrionales</taxon>
        <taxon>Vibrionaceae</taxon>
        <taxon>Photobacterium</taxon>
    </lineage>
</organism>
<dbReference type="PANTHER" id="PTHR33336">
    <property type="entry name" value="QUINOL MONOOXYGENASE YGIN-RELATED"/>
    <property type="match status" value="1"/>
</dbReference>
<keyword evidence="3" id="KW-1185">Reference proteome</keyword>
<protein>
    <recommendedName>
        <fullName evidence="1">ABM domain-containing protein</fullName>
    </recommendedName>
</protein>
<dbReference type="Proteomes" id="UP000035909">
    <property type="component" value="Unassembled WGS sequence"/>
</dbReference>
<dbReference type="InterPro" id="IPR050744">
    <property type="entry name" value="AI-2_Isomerase_LsrG"/>
</dbReference>
<reference evidence="2 3" key="1">
    <citation type="submission" date="2015-05" db="EMBL/GenBank/DDBJ databases">
        <title>Photobacterium galathea sp. nov.</title>
        <authorList>
            <person name="Machado H."/>
            <person name="Gram L."/>
        </authorList>
    </citation>
    <scope>NUCLEOTIDE SEQUENCE [LARGE SCALE GENOMIC DNA]</scope>
    <source>
        <strain evidence="2 3">DSM 22954</strain>
    </source>
</reference>
<sequence length="96" mass="11159">MINLHAEIIANPDKRDALQIALQNLLEPTRQEEGCCQYELYQDTQAPDRFLMQEVWCSQASLDAHQKSPHLEAFRQLITRNNLVKQSTLSYLRFIG</sequence>
<dbReference type="GO" id="GO:0016491">
    <property type="term" value="F:oxidoreductase activity"/>
    <property type="evidence" value="ECO:0007669"/>
    <property type="project" value="TreeGrafter"/>
</dbReference>
<dbReference type="Pfam" id="PF03992">
    <property type="entry name" value="ABM"/>
    <property type="match status" value="1"/>
</dbReference>
<feature type="domain" description="ABM" evidence="1">
    <location>
        <begin position="2"/>
        <end position="92"/>
    </location>
</feature>
<dbReference type="PANTHER" id="PTHR33336:SF3">
    <property type="entry name" value="ABM DOMAIN-CONTAINING PROTEIN"/>
    <property type="match status" value="1"/>
</dbReference>
<evidence type="ECO:0000313" key="2">
    <source>
        <dbReference type="EMBL" id="KLV10680.1"/>
    </source>
</evidence>
<dbReference type="InterPro" id="IPR007138">
    <property type="entry name" value="ABM_dom"/>
</dbReference>
<dbReference type="AlphaFoldDB" id="A0A0J1HGE5"/>
<proteinExistence type="predicted"/>
<evidence type="ECO:0000259" key="1">
    <source>
        <dbReference type="PROSITE" id="PS51725"/>
    </source>
</evidence>